<dbReference type="SMART" id="SM00211">
    <property type="entry name" value="TY"/>
    <property type="match status" value="1"/>
</dbReference>
<keyword evidence="5" id="KW-1185">Reference proteome</keyword>
<dbReference type="Gene3D" id="4.10.800.10">
    <property type="entry name" value="Thyroglobulin type-1"/>
    <property type="match status" value="1"/>
</dbReference>
<keyword evidence="1" id="KW-1015">Disulfide bond</keyword>
<sequence length="153" mass="18208">MSLLIEGLECDRNGKFRERQCLEEECFCVDKKTGDELTPIRRIPIGRQYLECNQDFPCLNFWYGSSRNSIVFECSYDGSYTNTIIDLQSGLIWGIFGTDEEPEIIVEESENNSAYPEIIHDQEEEDFDEIFEIMEENEEKSANWDTYWDFYWR</sequence>
<dbReference type="OrthoDB" id="1725934at2759"/>
<dbReference type="InterPro" id="IPR000716">
    <property type="entry name" value="Thyroglobulin_1"/>
</dbReference>
<dbReference type="Proteomes" id="UP000001307">
    <property type="component" value="Unassembled WGS sequence"/>
</dbReference>
<evidence type="ECO:0000256" key="1">
    <source>
        <dbReference type="ARBA" id="ARBA00023157"/>
    </source>
</evidence>
<evidence type="ECO:0000256" key="2">
    <source>
        <dbReference type="PROSITE-ProRule" id="PRU00500"/>
    </source>
</evidence>
<proteinExistence type="predicted"/>
<dbReference type="SUPFAM" id="SSF57610">
    <property type="entry name" value="Thyroglobulin type-1 domain"/>
    <property type="match status" value="1"/>
</dbReference>
<dbReference type="InterPro" id="IPR036857">
    <property type="entry name" value="Thyroglobulin_1_sf"/>
</dbReference>
<dbReference type="AlphaFoldDB" id="E4WSQ2"/>
<evidence type="ECO:0000313" key="4">
    <source>
        <dbReference type="EMBL" id="CBY06743.1"/>
    </source>
</evidence>
<name>E4WSQ2_OIKDI</name>
<comment type="caution">
    <text evidence="2">Lacks conserved residue(s) required for the propagation of feature annotation.</text>
</comment>
<reference evidence="4" key="1">
    <citation type="journal article" date="2010" name="Science">
        <title>Plasticity of animal genome architecture unmasked by rapid evolution of a pelagic tunicate.</title>
        <authorList>
            <person name="Denoeud F."/>
            <person name="Henriet S."/>
            <person name="Mungpakdee S."/>
            <person name="Aury J.M."/>
            <person name="Da Silva C."/>
            <person name="Brinkmann H."/>
            <person name="Mikhaleva J."/>
            <person name="Olsen L.C."/>
            <person name="Jubin C."/>
            <person name="Canestro C."/>
            <person name="Bouquet J.M."/>
            <person name="Danks G."/>
            <person name="Poulain J."/>
            <person name="Campsteijn C."/>
            <person name="Adamski M."/>
            <person name="Cross I."/>
            <person name="Yadetie F."/>
            <person name="Muffato M."/>
            <person name="Louis A."/>
            <person name="Butcher S."/>
            <person name="Tsagkogeorga G."/>
            <person name="Konrad A."/>
            <person name="Singh S."/>
            <person name="Jensen M.F."/>
            <person name="Cong E.H."/>
            <person name="Eikeseth-Otteraa H."/>
            <person name="Noel B."/>
            <person name="Anthouard V."/>
            <person name="Porcel B.M."/>
            <person name="Kachouri-Lafond R."/>
            <person name="Nishino A."/>
            <person name="Ugolini M."/>
            <person name="Chourrout P."/>
            <person name="Nishida H."/>
            <person name="Aasland R."/>
            <person name="Huzurbazar S."/>
            <person name="Westhof E."/>
            <person name="Delsuc F."/>
            <person name="Lehrach H."/>
            <person name="Reinhardt R."/>
            <person name="Weissenbach J."/>
            <person name="Roy S.W."/>
            <person name="Artiguenave F."/>
            <person name="Postlethwait J.H."/>
            <person name="Manak J.R."/>
            <person name="Thompson E.M."/>
            <person name="Jaillon O."/>
            <person name="Du Pasquier L."/>
            <person name="Boudinot P."/>
            <person name="Liberles D.A."/>
            <person name="Volff J.N."/>
            <person name="Philippe H."/>
            <person name="Lenhard B."/>
            <person name="Roest Crollius H."/>
            <person name="Wincker P."/>
            <person name="Chourrout D."/>
        </authorList>
    </citation>
    <scope>NUCLEOTIDE SEQUENCE [LARGE SCALE GENOMIC DNA]</scope>
</reference>
<protein>
    <recommendedName>
        <fullName evidence="3">Thyroglobulin type-1 domain-containing protein</fullName>
    </recommendedName>
</protein>
<dbReference type="Pfam" id="PF00086">
    <property type="entry name" value="Thyroglobulin_1"/>
    <property type="match status" value="1"/>
</dbReference>
<evidence type="ECO:0000259" key="3">
    <source>
        <dbReference type="PROSITE" id="PS51162"/>
    </source>
</evidence>
<gene>
    <name evidence="4" type="ORF">GSOID_T00005805001</name>
</gene>
<evidence type="ECO:0000313" key="5">
    <source>
        <dbReference type="Proteomes" id="UP000001307"/>
    </source>
</evidence>
<feature type="domain" description="Thyroglobulin type-1" evidence="3">
    <location>
        <begin position="1"/>
        <end position="52"/>
    </location>
</feature>
<dbReference type="PROSITE" id="PS51162">
    <property type="entry name" value="THYROGLOBULIN_1_2"/>
    <property type="match status" value="1"/>
</dbReference>
<accession>E4WSQ2</accession>
<dbReference type="InParanoid" id="E4WSQ2"/>
<organism evidence="4">
    <name type="scientific">Oikopleura dioica</name>
    <name type="common">Tunicate</name>
    <dbReference type="NCBI Taxonomy" id="34765"/>
    <lineage>
        <taxon>Eukaryota</taxon>
        <taxon>Metazoa</taxon>
        <taxon>Chordata</taxon>
        <taxon>Tunicata</taxon>
        <taxon>Appendicularia</taxon>
        <taxon>Copelata</taxon>
        <taxon>Oikopleuridae</taxon>
        <taxon>Oikopleura</taxon>
    </lineage>
</organism>
<dbReference type="EMBL" id="FN653016">
    <property type="protein sequence ID" value="CBY06743.1"/>
    <property type="molecule type" value="Genomic_DNA"/>
</dbReference>